<protein>
    <recommendedName>
        <fullName evidence="3">histidine kinase</fullName>
        <ecNumber evidence="3">2.7.13.3</ecNumber>
    </recommendedName>
</protein>
<dbReference type="InterPro" id="IPR003594">
    <property type="entry name" value="HATPase_dom"/>
</dbReference>
<sequence length="364" mass="41513">MKKKKVNKNSMALQKELFLYDRKSLLVRAIPNIAIFSLAILSIFYPDLTFLRYGFIAGLILLSVRQILVLSENDNLLVGAHKLNNSLNQAIHEEKILNEELEKVNKKLEQLNHDLEENVRVRTKELLVKNEELVKANQLKEQFVATVSHELKTPLHGIIGFGQVLEEDLKQSENKKHLSYLLDSAYYLQALVESLLNFSKLNADQSTLYVEEVNVVKLAHFIAKQAEEKINNKNLYFELQIAESVNMHHCDEMKLRQILINLLDNAIKYTLPGGRVHLAIDYREETLFFVVEDTGIGIPADKVESIFEPFFQIDNTLSRRHGGTGLGLSIVKKLVELFGGTIEVESEVGKGTKMYVTIPEKSRK</sequence>
<keyword evidence="12" id="KW-0175">Coiled coil</keyword>
<dbReference type="PROSITE" id="PS50109">
    <property type="entry name" value="HIS_KIN"/>
    <property type="match status" value="1"/>
</dbReference>
<dbReference type="Proteomes" id="UP000366051">
    <property type="component" value="Chromosome"/>
</dbReference>
<dbReference type="Gene3D" id="1.10.287.130">
    <property type="match status" value="1"/>
</dbReference>
<organism evidence="15 16">
    <name type="scientific">Heliorestis convoluta</name>
    <dbReference type="NCBI Taxonomy" id="356322"/>
    <lineage>
        <taxon>Bacteria</taxon>
        <taxon>Bacillati</taxon>
        <taxon>Bacillota</taxon>
        <taxon>Clostridia</taxon>
        <taxon>Eubacteriales</taxon>
        <taxon>Heliobacteriaceae</taxon>
        <taxon>Heliorestis</taxon>
    </lineage>
</organism>
<keyword evidence="9" id="KW-0067">ATP-binding</keyword>
<dbReference type="InterPro" id="IPR003661">
    <property type="entry name" value="HisK_dim/P_dom"/>
</dbReference>
<dbReference type="InterPro" id="IPR036890">
    <property type="entry name" value="HATPase_C_sf"/>
</dbReference>
<feature type="transmembrane region" description="Helical" evidence="13">
    <location>
        <begin position="25"/>
        <end position="44"/>
    </location>
</feature>
<keyword evidence="10" id="KW-0902">Two-component regulatory system</keyword>
<dbReference type="InterPro" id="IPR005467">
    <property type="entry name" value="His_kinase_dom"/>
</dbReference>
<feature type="coiled-coil region" evidence="12">
    <location>
        <begin position="80"/>
        <end position="125"/>
    </location>
</feature>
<comment type="catalytic activity">
    <reaction evidence="1">
        <text>ATP + protein L-histidine = ADP + protein N-phospho-L-histidine.</text>
        <dbReference type="EC" id="2.7.13.3"/>
    </reaction>
</comment>
<evidence type="ECO:0000256" key="10">
    <source>
        <dbReference type="ARBA" id="ARBA00023012"/>
    </source>
</evidence>
<dbReference type="GO" id="GO:0005886">
    <property type="term" value="C:plasma membrane"/>
    <property type="evidence" value="ECO:0007669"/>
    <property type="project" value="UniProtKB-SubCell"/>
</dbReference>
<dbReference type="SMART" id="SM00388">
    <property type="entry name" value="HisKA"/>
    <property type="match status" value="1"/>
</dbReference>
<dbReference type="InterPro" id="IPR050736">
    <property type="entry name" value="Sensor_HK_Regulatory"/>
</dbReference>
<keyword evidence="13" id="KW-0812">Transmembrane</keyword>
<dbReference type="EMBL" id="CP045875">
    <property type="protein sequence ID" value="QGG48396.1"/>
    <property type="molecule type" value="Genomic_DNA"/>
</dbReference>
<evidence type="ECO:0000259" key="14">
    <source>
        <dbReference type="PROSITE" id="PS50109"/>
    </source>
</evidence>
<evidence type="ECO:0000256" key="6">
    <source>
        <dbReference type="ARBA" id="ARBA00022679"/>
    </source>
</evidence>
<feature type="domain" description="Histidine kinase" evidence="14">
    <location>
        <begin position="146"/>
        <end position="362"/>
    </location>
</feature>
<dbReference type="SUPFAM" id="SSF55874">
    <property type="entry name" value="ATPase domain of HSP90 chaperone/DNA topoisomerase II/histidine kinase"/>
    <property type="match status" value="1"/>
</dbReference>
<keyword evidence="11 13" id="KW-0472">Membrane</keyword>
<keyword evidence="4" id="KW-1003">Cell membrane</keyword>
<evidence type="ECO:0000256" key="11">
    <source>
        <dbReference type="ARBA" id="ARBA00023136"/>
    </source>
</evidence>
<keyword evidence="16" id="KW-1185">Reference proteome</keyword>
<evidence type="ECO:0000256" key="12">
    <source>
        <dbReference type="SAM" id="Coils"/>
    </source>
</evidence>
<evidence type="ECO:0000256" key="4">
    <source>
        <dbReference type="ARBA" id="ARBA00022475"/>
    </source>
</evidence>
<dbReference type="GO" id="GO:0000155">
    <property type="term" value="F:phosphorelay sensor kinase activity"/>
    <property type="evidence" value="ECO:0007669"/>
    <property type="project" value="InterPro"/>
</dbReference>
<evidence type="ECO:0000313" key="15">
    <source>
        <dbReference type="EMBL" id="QGG48396.1"/>
    </source>
</evidence>
<dbReference type="KEGG" id="hcv:FTV88_2298"/>
<dbReference type="EC" id="2.7.13.3" evidence="3"/>
<evidence type="ECO:0000313" key="16">
    <source>
        <dbReference type="Proteomes" id="UP000366051"/>
    </source>
</evidence>
<evidence type="ECO:0000256" key="8">
    <source>
        <dbReference type="ARBA" id="ARBA00022777"/>
    </source>
</evidence>
<dbReference type="PANTHER" id="PTHR43711:SF1">
    <property type="entry name" value="HISTIDINE KINASE 1"/>
    <property type="match status" value="1"/>
</dbReference>
<keyword evidence="7" id="KW-0547">Nucleotide-binding</keyword>
<evidence type="ECO:0000256" key="13">
    <source>
        <dbReference type="SAM" id="Phobius"/>
    </source>
</evidence>
<dbReference type="InterPro" id="IPR004358">
    <property type="entry name" value="Sig_transdc_His_kin-like_C"/>
</dbReference>
<dbReference type="SMART" id="SM00387">
    <property type="entry name" value="HATPase_c"/>
    <property type="match status" value="1"/>
</dbReference>
<dbReference type="CDD" id="cd00082">
    <property type="entry name" value="HisKA"/>
    <property type="match status" value="1"/>
</dbReference>
<dbReference type="GO" id="GO:0005524">
    <property type="term" value="F:ATP binding"/>
    <property type="evidence" value="ECO:0007669"/>
    <property type="project" value="UniProtKB-KW"/>
</dbReference>
<reference evidence="16" key="1">
    <citation type="submission" date="2019-11" db="EMBL/GenBank/DDBJ databases">
        <title>Genome sequence of Heliorestis convoluta strain HH, an alkaliphilic and minimalistic phototrophic bacterium from a soda lake in Egypt.</title>
        <authorList>
            <person name="Dewey E.D."/>
            <person name="Stokes L.M."/>
            <person name="Burchell B.M."/>
            <person name="Shaffer K.N."/>
            <person name="Huntington A.M."/>
            <person name="Baker J.M."/>
            <person name="Nadendla S."/>
            <person name="Giglio M.G."/>
            <person name="Touchman J.W."/>
            <person name="Blankenship R.E."/>
            <person name="Madigan M.T."/>
            <person name="Sattley W.M."/>
        </authorList>
    </citation>
    <scope>NUCLEOTIDE SEQUENCE [LARGE SCALE GENOMIC DNA]</scope>
    <source>
        <strain evidence="16">HH</strain>
    </source>
</reference>
<evidence type="ECO:0000256" key="5">
    <source>
        <dbReference type="ARBA" id="ARBA00022553"/>
    </source>
</evidence>
<keyword evidence="13" id="KW-1133">Transmembrane helix</keyword>
<evidence type="ECO:0000256" key="9">
    <source>
        <dbReference type="ARBA" id="ARBA00022840"/>
    </source>
</evidence>
<comment type="subcellular location">
    <subcellularLocation>
        <location evidence="2">Cell membrane</location>
    </subcellularLocation>
</comment>
<dbReference type="Pfam" id="PF02518">
    <property type="entry name" value="HATPase_c"/>
    <property type="match status" value="1"/>
</dbReference>
<dbReference type="InterPro" id="IPR036097">
    <property type="entry name" value="HisK_dim/P_sf"/>
</dbReference>
<dbReference type="Pfam" id="PF00512">
    <property type="entry name" value="HisKA"/>
    <property type="match status" value="1"/>
</dbReference>
<evidence type="ECO:0000256" key="7">
    <source>
        <dbReference type="ARBA" id="ARBA00022741"/>
    </source>
</evidence>
<gene>
    <name evidence="15" type="ORF">FTV88_2298</name>
</gene>
<accession>A0A5Q2N472</accession>
<evidence type="ECO:0000256" key="2">
    <source>
        <dbReference type="ARBA" id="ARBA00004236"/>
    </source>
</evidence>
<dbReference type="PRINTS" id="PR00344">
    <property type="entry name" value="BCTRLSENSOR"/>
</dbReference>
<name>A0A5Q2N472_9FIRM</name>
<dbReference type="CDD" id="cd16922">
    <property type="entry name" value="HATPase_EvgS-ArcB-TorS-like"/>
    <property type="match status" value="1"/>
</dbReference>
<dbReference type="SUPFAM" id="SSF47384">
    <property type="entry name" value="Homodimeric domain of signal transducing histidine kinase"/>
    <property type="match status" value="1"/>
</dbReference>
<evidence type="ECO:0000256" key="3">
    <source>
        <dbReference type="ARBA" id="ARBA00012438"/>
    </source>
</evidence>
<keyword evidence="8 15" id="KW-0418">Kinase</keyword>
<dbReference type="FunFam" id="3.30.565.10:FF:000023">
    <property type="entry name" value="PAS domain-containing sensor histidine kinase"/>
    <property type="match status" value="1"/>
</dbReference>
<proteinExistence type="predicted"/>
<dbReference type="RefSeq" id="WP_153725581.1">
    <property type="nucleotide sequence ID" value="NZ_CP045875.1"/>
</dbReference>
<evidence type="ECO:0000256" key="1">
    <source>
        <dbReference type="ARBA" id="ARBA00000085"/>
    </source>
</evidence>
<dbReference type="PANTHER" id="PTHR43711">
    <property type="entry name" value="TWO-COMPONENT HISTIDINE KINASE"/>
    <property type="match status" value="1"/>
</dbReference>
<dbReference type="AlphaFoldDB" id="A0A5Q2N472"/>
<keyword evidence="5" id="KW-0597">Phosphoprotein</keyword>
<keyword evidence="6" id="KW-0808">Transferase</keyword>
<dbReference type="Gene3D" id="3.30.565.10">
    <property type="entry name" value="Histidine kinase-like ATPase, C-terminal domain"/>
    <property type="match status" value="1"/>
</dbReference>
<dbReference type="OrthoDB" id="9813151at2"/>